<organism evidence="3 4">
    <name type="scientific">Paenibacillus taihuensis</name>
    <dbReference type="NCBI Taxonomy" id="1156355"/>
    <lineage>
        <taxon>Bacteria</taxon>
        <taxon>Bacillati</taxon>
        <taxon>Bacillota</taxon>
        <taxon>Bacilli</taxon>
        <taxon>Bacillales</taxon>
        <taxon>Paenibacillaceae</taxon>
        <taxon>Paenibacillus</taxon>
    </lineage>
</organism>
<dbReference type="PROSITE" id="PS51257">
    <property type="entry name" value="PROKAR_LIPOPROTEIN"/>
    <property type="match status" value="1"/>
</dbReference>
<accession>A0A3D9S4G7</accession>
<protein>
    <submittedName>
        <fullName evidence="3">Cytochrome c oxidase subunit 2</fullName>
    </submittedName>
</protein>
<feature type="chain" id="PRO_5039326203" evidence="1">
    <location>
        <begin position="20"/>
        <end position="130"/>
    </location>
</feature>
<keyword evidence="1" id="KW-0732">Signal</keyword>
<dbReference type="AlphaFoldDB" id="A0A3D9S4G7"/>
<proteinExistence type="predicted"/>
<evidence type="ECO:0000259" key="2">
    <source>
        <dbReference type="Pfam" id="PF13473"/>
    </source>
</evidence>
<feature type="signal peptide" evidence="1">
    <location>
        <begin position="1"/>
        <end position="19"/>
    </location>
</feature>
<gene>
    <name evidence="3" type="ORF">A8990_1137</name>
</gene>
<dbReference type="EMBL" id="QTTN01000013">
    <property type="protein sequence ID" value="REE85091.1"/>
    <property type="molecule type" value="Genomic_DNA"/>
</dbReference>
<dbReference type="Pfam" id="PF13473">
    <property type="entry name" value="Cupredoxin_1"/>
    <property type="match status" value="1"/>
</dbReference>
<feature type="domain" description="EfeO-type cupredoxin-like" evidence="2">
    <location>
        <begin position="16"/>
        <end position="124"/>
    </location>
</feature>
<dbReference type="RefSeq" id="WP_245995991.1">
    <property type="nucleotide sequence ID" value="NZ_QTTN01000013.1"/>
</dbReference>
<dbReference type="Gene3D" id="2.60.40.420">
    <property type="entry name" value="Cupredoxins - blue copper proteins"/>
    <property type="match status" value="1"/>
</dbReference>
<dbReference type="InterPro" id="IPR008972">
    <property type="entry name" value="Cupredoxin"/>
</dbReference>
<dbReference type="InterPro" id="IPR028096">
    <property type="entry name" value="EfeO_Cupredoxin"/>
</dbReference>
<name>A0A3D9S4G7_9BACL</name>
<sequence>MKKLLLIAFTMVAAVLVLAACGANKADNSNTSGSTGVEETGTAASAKITIKAKRYEFDQPVYTIKKGVPTEITLKSEDGMHGVEVSDLKLKLDSDEPKVVTINDAGEYEFHCDIMCGSGHSKMVAKLVVE</sequence>
<dbReference type="Proteomes" id="UP000256304">
    <property type="component" value="Unassembled WGS sequence"/>
</dbReference>
<dbReference type="SUPFAM" id="SSF49503">
    <property type="entry name" value="Cupredoxins"/>
    <property type="match status" value="1"/>
</dbReference>
<comment type="caution">
    <text evidence="3">The sequence shown here is derived from an EMBL/GenBank/DDBJ whole genome shotgun (WGS) entry which is preliminary data.</text>
</comment>
<keyword evidence="4" id="KW-1185">Reference proteome</keyword>
<reference evidence="3 4" key="1">
    <citation type="submission" date="2018-08" db="EMBL/GenBank/DDBJ databases">
        <title>Genomic Encyclopedia of Type Strains, Phase III (KMG-III): the genomes of soil and plant-associated and newly described type strains.</title>
        <authorList>
            <person name="Whitman W."/>
        </authorList>
    </citation>
    <scope>NUCLEOTIDE SEQUENCE [LARGE SCALE GENOMIC DNA]</scope>
    <source>
        <strain evidence="3 4">CGMCC 1.10966</strain>
    </source>
</reference>
<evidence type="ECO:0000256" key="1">
    <source>
        <dbReference type="SAM" id="SignalP"/>
    </source>
</evidence>
<evidence type="ECO:0000313" key="3">
    <source>
        <dbReference type="EMBL" id="REE85091.1"/>
    </source>
</evidence>
<evidence type="ECO:0000313" key="4">
    <source>
        <dbReference type="Proteomes" id="UP000256304"/>
    </source>
</evidence>